<gene>
    <name evidence="1" type="ORF">Edafosvirus6_43</name>
</gene>
<name>A0A3G4ZV37_9VIRU</name>
<proteinExistence type="predicted"/>
<sequence length="456" mass="52760">MTNCVLDNIQYILESLDSGFSFDTKGFQTDFINALNNDNITSITCNIYFKYYIDLFNALSNIYCEPDKTVNKSLRLVNCGKDLKMILYAEQIDHLNTFLKQNQMINSIDLSFIITECYEKLNDLFLNNKQITKVNIQIKQIPFISIFNNVILESLCITFMDKPNNDIILLLTNENIKSLELCIGINSKTKRSSSENDMLINAFTLTKSLKKLYFFCGDLPSSHEHLPSNCFFKSKNKSVNVLKINFKTRADISYLIDTTVTNFISCNNSLLDINADFYNLEILDGLSKNNSVLKLNLMQYCKCDELSDTYISLLEKLIINNESITSLSINENIHKSTYKLFANNNTINHLNFYYIPSFFNNKILLDAITTKNMLENITYTNNCQRLKKQKSEDLTYRPSVSIDNFVNTEVATRMKQKLEYNKHFKKQIINDHLLEIVGYGVKPLIDIVFSYYRSSN</sequence>
<accession>A0A3G4ZV37</accession>
<organism evidence="1">
    <name type="scientific">Edafosvirus sp</name>
    <dbReference type="NCBI Taxonomy" id="2487765"/>
    <lineage>
        <taxon>Viruses</taxon>
        <taxon>Varidnaviria</taxon>
        <taxon>Bamfordvirae</taxon>
        <taxon>Nucleocytoviricota</taxon>
        <taxon>Megaviricetes</taxon>
        <taxon>Imitervirales</taxon>
        <taxon>Mimiviridae</taxon>
        <taxon>Klosneuvirinae</taxon>
    </lineage>
</organism>
<protein>
    <submittedName>
        <fullName evidence="1">Uncharacterized protein</fullName>
    </submittedName>
</protein>
<reference evidence="1" key="1">
    <citation type="submission" date="2018-10" db="EMBL/GenBank/DDBJ databases">
        <title>Hidden diversity of soil giant viruses.</title>
        <authorList>
            <person name="Schulz F."/>
            <person name="Alteio L."/>
            <person name="Goudeau D."/>
            <person name="Ryan E.M."/>
            <person name="Malmstrom R.R."/>
            <person name="Blanchard J."/>
            <person name="Woyke T."/>
        </authorList>
    </citation>
    <scope>NUCLEOTIDE SEQUENCE</scope>
    <source>
        <strain evidence="1">EDV1</strain>
    </source>
</reference>
<dbReference type="EMBL" id="MK072071">
    <property type="protein sequence ID" value="AYV78194.1"/>
    <property type="molecule type" value="Genomic_DNA"/>
</dbReference>
<evidence type="ECO:0000313" key="1">
    <source>
        <dbReference type="EMBL" id="AYV78194.1"/>
    </source>
</evidence>